<proteinExistence type="predicted"/>
<accession>A0ABV0Z0J8</accession>
<keyword evidence="2" id="KW-1185">Reference proteome</keyword>
<dbReference type="EMBL" id="JAHRIP010048389">
    <property type="protein sequence ID" value="MEQ2299709.1"/>
    <property type="molecule type" value="Genomic_DNA"/>
</dbReference>
<comment type="caution">
    <text evidence="1">The sequence shown here is derived from an EMBL/GenBank/DDBJ whole genome shotgun (WGS) entry which is preliminary data.</text>
</comment>
<sequence length="128" mass="14488">MLTNMMQCAAYGLSTSTSAVMLAAIIRLLSKDNLLGHLYVEQQSFYQTLRKFFTMRCHVEIPVTSMRECESDNTKFNIPAPHSHLRSCNINESLDTGEGKWLIGQFSPSESAMDAILPSLFLIYSFKR</sequence>
<gene>
    <name evidence="1" type="ORF">AMECASPLE_017905</name>
</gene>
<evidence type="ECO:0000313" key="2">
    <source>
        <dbReference type="Proteomes" id="UP001469553"/>
    </source>
</evidence>
<dbReference type="Proteomes" id="UP001469553">
    <property type="component" value="Unassembled WGS sequence"/>
</dbReference>
<protein>
    <submittedName>
        <fullName evidence="1">Uncharacterized protein</fullName>
    </submittedName>
</protein>
<reference evidence="1 2" key="1">
    <citation type="submission" date="2021-06" db="EMBL/GenBank/DDBJ databases">
        <authorList>
            <person name="Palmer J.M."/>
        </authorList>
    </citation>
    <scope>NUCLEOTIDE SEQUENCE [LARGE SCALE GENOMIC DNA]</scope>
    <source>
        <strain evidence="1 2">AS_MEX2019</strain>
        <tissue evidence="1">Muscle</tissue>
    </source>
</reference>
<name>A0ABV0Z0J8_9TELE</name>
<evidence type="ECO:0000313" key="1">
    <source>
        <dbReference type="EMBL" id="MEQ2299709.1"/>
    </source>
</evidence>
<organism evidence="1 2">
    <name type="scientific">Ameca splendens</name>
    <dbReference type="NCBI Taxonomy" id="208324"/>
    <lineage>
        <taxon>Eukaryota</taxon>
        <taxon>Metazoa</taxon>
        <taxon>Chordata</taxon>
        <taxon>Craniata</taxon>
        <taxon>Vertebrata</taxon>
        <taxon>Euteleostomi</taxon>
        <taxon>Actinopterygii</taxon>
        <taxon>Neopterygii</taxon>
        <taxon>Teleostei</taxon>
        <taxon>Neoteleostei</taxon>
        <taxon>Acanthomorphata</taxon>
        <taxon>Ovalentaria</taxon>
        <taxon>Atherinomorphae</taxon>
        <taxon>Cyprinodontiformes</taxon>
        <taxon>Goodeidae</taxon>
        <taxon>Ameca</taxon>
    </lineage>
</organism>